<sequence>SNDTISNQALSSSSYIRHGDQTSYIPNSSSSGPQHTNSINAYAQPTNIIAGVSSSTPNHLTYFQAPVLEMKKA</sequence>
<dbReference type="AlphaFoldDB" id="A0A822ESW2"/>
<dbReference type="EMBL" id="CAJOBR010075882">
    <property type="protein sequence ID" value="CAF5111815.1"/>
    <property type="molecule type" value="Genomic_DNA"/>
</dbReference>
<name>A0A822ESW2_9BILA</name>
<feature type="region of interest" description="Disordered" evidence="1">
    <location>
        <begin position="1"/>
        <end position="39"/>
    </location>
</feature>
<protein>
    <submittedName>
        <fullName evidence="3">Uncharacterized protein</fullName>
    </submittedName>
</protein>
<comment type="caution">
    <text evidence="3">The sequence shown here is derived from an EMBL/GenBank/DDBJ whole genome shotgun (WGS) entry which is preliminary data.</text>
</comment>
<reference evidence="3" key="1">
    <citation type="submission" date="2021-02" db="EMBL/GenBank/DDBJ databases">
        <authorList>
            <person name="Nowell W R."/>
        </authorList>
    </citation>
    <scope>NUCLEOTIDE SEQUENCE</scope>
</reference>
<feature type="non-terminal residue" evidence="3">
    <location>
        <position position="1"/>
    </location>
</feature>
<dbReference type="EMBL" id="CAJOBR010068837">
    <property type="protein sequence ID" value="CAF5093376.1"/>
    <property type="molecule type" value="Genomic_DNA"/>
</dbReference>
<evidence type="ECO:0000313" key="4">
    <source>
        <dbReference type="Proteomes" id="UP000663848"/>
    </source>
</evidence>
<dbReference type="Proteomes" id="UP000663848">
    <property type="component" value="Unassembled WGS sequence"/>
</dbReference>
<evidence type="ECO:0000313" key="2">
    <source>
        <dbReference type="EMBL" id="CAF5093376.1"/>
    </source>
</evidence>
<organism evidence="3 4">
    <name type="scientific">Rotaria socialis</name>
    <dbReference type="NCBI Taxonomy" id="392032"/>
    <lineage>
        <taxon>Eukaryota</taxon>
        <taxon>Metazoa</taxon>
        <taxon>Spiralia</taxon>
        <taxon>Gnathifera</taxon>
        <taxon>Rotifera</taxon>
        <taxon>Eurotatoria</taxon>
        <taxon>Bdelloidea</taxon>
        <taxon>Philodinida</taxon>
        <taxon>Philodinidae</taxon>
        <taxon>Rotaria</taxon>
    </lineage>
</organism>
<gene>
    <name evidence="2" type="ORF">QYT958_LOCUS44450</name>
    <name evidence="3" type="ORF">QYT958_LOCUS45489</name>
</gene>
<evidence type="ECO:0000256" key="1">
    <source>
        <dbReference type="SAM" id="MobiDB-lite"/>
    </source>
</evidence>
<accession>A0A822ESW2</accession>
<evidence type="ECO:0000313" key="3">
    <source>
        <dbReference type="EMBL" id="CAF5111815.1"/>
    </source>
</evidence>
<proteinExistence type="predicted"/>